<evidence type="ECO:0000256" key="2">
    <source>
        <dbReference type="ARBA" id="ARBA00038115"/>
    </source>
</evidence>
<comment type="caution">
    <text evidence="4">The sequence shown here is derived from an EMBL/GenBank/DDBJ whole genome shotgun (WGS) entry which is preliminary data.</text>
</comment>
<dbReference type="EMBL" id="JBHTCA010000027">
    <property type="protein sequence ID" value="MFC7411246.1"/>
    <property type="molecule type" value="Genomic_DNA"/>
</dbReference>
<dbReference type="InterPro" id="IPR000073">
    <property type="entry name" value="AB_hydrolase_1"/>
</dbReference>
<accession>A0ABW2QPL5</accession>
<evidence type="ECO:0000313" key="4">
    <source>
        <dbReference type="EMBL" id="MFC7411246.1"/>
    </source>
</evidence>
<keyword evidence="1 4" id="KW-0378">Hydrolase</keyword>
<sequence length="306" mass="33272">MGLRWVFHHALLRALRAPRLPHEPPIHQRALRGGTLSAHRLSTSAGKQLAAWLIRPNASASTSAPTVLVMHGWGANAAMMWPVVQPLVDTGHVVGLLDARCHGESDGADFTSLPRFAEDIATALLWLVQQPGVDAQRLALLGHSVGAGACLLHAAQGQPKVAAVVSLSAFAHPAEVMRRWLAEHHLPQRVVGQTILAHVQEVIGARFDDIAPIHTIAKLTTPVLLVHGRQDEAVPFSDAERLAEAAWDAGGYVRILAVDGPHDLREALEPHAHEIIDFLAAVWRRMATLKPSQATRLSDRFEHQTR</sequence>
<dbReference type="SUPFAM" id="SSF53474">
    <property type="entry name" value="alpha/beta-Hydrolases"/>
    <property type="match status" value="1"/>
</dbReference>
<evidence type="ECO:0000259" key="3">
    <source>
        <dbReference type="Pfam" id="PF00561"/>
    </source>
</evidence>
<feature type="domain" description="AB hydrolase-1" evidence="3">
    <location>
        <begin position="65"/>
        <end position="182"/>
    </location>
</feature>
<protein>
    <submittedName>
        <fullName evidence="4">Alpha/beta hydrolase family protein</fullName>
        <ecNumber evidence="4">3.4.-.-</ecNumber>
    </submittedName>
</protein>
<comment type="similarity">
    <text evidence="2">Belongs to the AB hydrolase superfamily. FUS2 hydrolase family.</text>
</comment>
<dbReference type="Gene3D" id="3.40.50.1820">
    <property type="entry name" value="alpha/beta hydrolase"/>
    <property type="match status" value="1"/>
</dbReference>
<evidence type="ECO:0000256" key="1">
    <source>
        <dbReference type="ARBA" id="ARBA00022801"/>
    </source>
</evidence>
<proteinExistence type="inferred from homology"/>
<dbReference type="GO" id="GO:0016787">
    <property type="term" value="F:hydrolase activity"/>
    <property type="evidence" value="ECO:0007669"/>
    <property type="project" value="UniProtKB-KW"/>
</dbReference>
<gene>
    <name evidence="4" type="ORF">ACFQPB_20480</name>
</gene>
<dbReference type="EC" id="3.4.-.-" evidence="4"/>
<dbReference type="PANTHER" id="PTHR22946">
    <property type="entry name" value="DIENELACTONE HYDROLASE DOMAIN-CONTAINING PROTEIN-RELATED"/>
    <property type="match status" value="1"/>
</dbReference>
<organism evidence="4 5">
    <name type="scientific">Hydrogenophaga atypica</name>
    <dbReference type="NCBI Taxonomy" id="249409"/>
    <lineage>
        <taxon>Bacteria</taxon>
        <taxon>Pseudomonadati</taxon>
        <taxon>Pseudomonadota</taxon>
        <taxon>Betaproteobacteria</taxon>
        <taxon>Burkholderiales</taxon>
        <taxon>Comamonadaceae</taxon>
        <taxon>Hydrogenophaga</taxon>
    </lineage>
</organism>
<dbReference type="InterPro" id="IPR029058">
    <property type="entry name" value="AB_hydrolase_fold"/>
</dbReference>
<dbReference type="InterPro" id="IPR050261">
    <property type="entry name" value="FrsA_esterase"/>
</dbReference>
<dbReference type="PANTHER" id="PTHR22946:SF9">
    <property type="entry name" value="POLYKETIDE TRANSFERASE AF380"/>
    <property type="match status" value="1"/>
</dbReference>
<dbReference type="Proteomes" id="UP001596501">
    <property type="component" value="Unassembled WGS sequence"/>
</dbReference>
<dbReference type="Pfam" id="PF00561">
    <property type="entry name" value="Abhydrolase_1"/>
    <property type="match status" value="1"/>
</dbReference>
<keyword evidence="5" id="KW-1185">Reference proteome</keyword>
<name>A0ABW2QPL5_9BURK</name>
<dbReference type="RefSeq" id="WP_382227454.1">
    <property type="nucleotide sequence ID" value="NZ_JBHTCA010000027.1"/>
</dbReference>
<evidence type="ECO:0000313" key="5">
    <source>
        <dbReference type="Proteomes" id="UP001596501"/>
    </source>
</evidence>
<reference evidence="5" key="1">
    <citation type="journal article" date="2019" name="Int. J. Syst. Evol. Microbiol.">
        <title>The Global Catalogue of Microorganisms (GCM) 10K type strain sequencing project: providing services to taxonomists for standard genome sequencing and annotation.</title>
        <authorList>
            <consortium name="The Broad Institute Genomics Platform"/>
            <consortium name="The Broad Institute Genome Sequencing Center for Infectious Disease"/>
            <person name="Wu L."/>
            <person name="Ma J."/>
        </authorList>
    </citation>
    <scope>NUCLEOTIDE SEQUENCE [LARGE SCALE GENOMIC DNA]</scope>
    <source>
        <strain evidence="5">CGMCC 1.12371</strain>
    </source>
</reference>